<feature type="domain" description="HTH araC/xylS-type" evidence="4">
    <location>
        <begin position="179"/>
        <end position="279"/>
    </location>
</feature>
<evidence type="ECO:0000256" key="1">
    <source>
        <dbReference type="ARBA" id="ARBA00023015"/>
    </source>
</evidence>
<dbReference type="Proteomes" id="UP001597197">
    <property type="component" value="Unassembled WGS sequence"/>
</dbReference>
<dbReference type="EMBL" id="JBHUFD010000019">
    <property type="protein sequence ID" value="MFD1875639.1"/>
    <property type="molecule type" value="Genomic_DNA"/>
</dbReference>
<dbReference type="Pfam" id="PF12833">
    <property type="entry name" value="HTH_18"/>
    <property type="match status" value="1"/>
</dbReference>
<dbReference type="SMART" id="SM00342">
    <property type="entry name" value="HTH_ARAC"/>
    <property type="match status" value="1"/>
</dbReference>
<protein>
    <submittedName>
        <fullName evidence="5">Helix-turn-helix transcriptional regulator</fullName>
    </submittedName>
</protein>
<keyword evidence="6" id="KW-1185">Reference proteome</keyword>
<dbReference type="RefSeq" id="WP_382318543.1">
    <property type="nucleotide sequence ID" value="NZ_JBHUFD010000019.1"/>
</dbReference>
<dbReference type="InterPro" id="IPR009057">
    <property type="entry name" value="Homeodomain-like_sf"/>
</dbReference>
<dbReference type="SUPFAM" id="SSF46689">
    <property type="entry name" value="Homeodomain-like"/>
    <property type="match status" value="2"/>
</dbReference>
<evidence type="ECO:0000313" key="5">
    <source>
        <dbReference type="EMBL" id="MFD1875639.1"/>
    </source>
</evidence>
<organism evidence="5 6">
    <name type="scientific">Hymenobacter bucti</name>
    <dbReference type="NCBI Taxonomy" id="1844114"/>
    <lineage>
        <taxon>Bacteria</taxon>
        <taxon>Pseudomonadati</taxon>
        <taxon>Bacteroidota</taxon>
        <taxon>Cytophagia</taxon>
        <taxon>Cytophagales</taxon>
        <taxon>Hymenobacteraceae</taxon>
        <taxon>Hymenobacter</taxon>
    </lineage>
</organism>
<dbReference type="Pfam" id="PF22200">
    <property type="entry name" value="ExsA_N"/>
    <property type="match status" value="1"/>
</dbReference>
<dbReference type="PRINTS" id="PR00032">
    <property type="entry name" value="HTHARAC"/>
</dbReference>
<keyword evidence="1" id="KW-0805">Transcription regulation</keyword>
<dbReference type="Gene3D" id="1.10.10.60">
    <property type="entry name" value="Homeodomain-like"/>
    <property type="match status" value="2"/>
</dbReference>
<evidence type="ECO:0000256" key="2">
    <source>
        <dbReference type="ARBA" id="ARBA00023125"/>
    </source>
</evidence>
<dbReference type="PROSITE" id="PS00041">
    <property type="entry name" value="HTH_ARAC_FAMILY_1"/>
    <property type="match status" value="1"/>
</dbReference>
<name>A0ABW4R194_9BACT</name>
<evidence type="ECO:0000259" key="4">
    <source>
        <dbReference type="PROSITE" id="PS01124"/>
    </source>
</evidence>
<accession>A0ABW4R194</accession>
<gene>
    <name evidence="5" type="ORF">ACFSDX_24620</name>
</gene>
<evidence type="ECO:0000256" key="3">
    <source>
        <dbReference type="ARBA" id="ARBA00023163"/>
    </source>
</evidence>
<reference evidence="6" key="1">
    <citation type="journal article" date="2019" name="Int. J. Syst. Evol. Microbiol.">
        <title>The Global Catalogue of Microorganisms (GCM) 10K type strain sequencing project: providing services to taxonomists for standard genome sequencing and annotation.</title>
        <authorList>
            <consortium name="The Broad Institute Genomics Platform"/>
            <consortium name="The Broad Institute Genome Sequencing Center for Infectious Disease"/>
            <person name="Wu L."/>
            <person name="Ma J."/>
        </authorList>
    </citation>
    <scope>NUCLEOTIDE SEQUENCE [LARGE SCALE GENOMIC DNA]</scope>
    <source>
        <strain evidence="6">CGMCC 1.15795</strain>
    </source>
</reference>
<dbReference type="InterPro" id="IPR050204">
    <property type="entry name" value="AraC_XylS_family_regulators"/>
</dbReference>
<proteinExistence type="predicted"/>
<dbReference type="InterPro" id="IPR020449">
    <property type="entry name" value="Tscrpt_reg_AraC-type_HTH"/>
</dbReference>
<dbReference type="InterPro" id="IPR018060">
    <property type="entry name" value="HTH_AraC"/>
</dbReference>
<dbReference type="InterPro" id="IPR018062">
    <property type="entry name" value="HTH_AraC-typ_CS"/>
</dbReference>
<dbReference type="InterPro" id="IPR054015">
    <property type="entry name" value="ExsA-like_N"/>
</dbReference>
<dbReference type="PANTHER" id="PTHR46796:SF12">
    <property type="entry name" value="HTH-TYPE DNA-BINDING TRANSCRIPTIONAL ACTIVATOR EUTR"/>
    <property type="match status" value="1"/>
</dbReference>
<dbReference type="PANTHER" id="PTHR46796">
    <property type="entry name" value="HTH-TYPE TRANSCRIPTIONAL ACTIVATOR RHAS-RELATED"/>
    <property type="match status" value="1"/>
</dbReference>
<sequence length="280" mass="30613">MAPARSEATLTLLRYCTATPVARARIQLPQHMFTFLLEGEKVVQFAGARVTVHPSQLVLLGAGNCLMSEKAATPGGSYHSLLLLFDPALLRDFFSRHAAWLGRTDAAPSAGPPLLLLEADEFLRAYVRTLDCLLPPAGGTVPYPLLQAKLEELLVYLALYQPGQLAALRHLGQMGSEELRVREAVTAQLVGPGPVSVAELAFLCHMSASTFKRRFAQLYGSSPGRWLLHRRMEQAARQLRPAGRPVGEVAAELGYEDLSSFIQAFKQVHGRTPKQYQLAG</sequence>
<comment type="caution">
    <text evidence="5">The sequence shown here is derived from an EMBL/GenBank/DDBJ whole genome shotgun (WGS) entry which is preliminary data.</text>
</comment>
<keyword evidence="3" id="KW-0804">Transcription</keyword>
<evidence type="ECO:0000313" key="6">
    <source>
        <dbReference type="Proteomes" id="UP001597197"/>
    </source>
</evidence>
<dbReference type="PROSITE" id="PS01124">
    <property type="entry name" value="HTH_ARAC_FAMILY_2"/>
    <property type="match status" value="1"/>
</dbReference>
<keyword evidence="2" id="KW-0238">DNA-binding</keyword>